<keyword evidence="2" id="KW-1185">Reference proteome</keyword>
<evidence type="ECO:0000313" key="1">
    <source>
        <dbReference type="EMBL" id="MFB9675288.1"/>
    </source>
</evidence>
<proteinExistence type="predicted"/>
<protein>
    <recommendedName>
        <fullName evidence="3">PIN domain-containing protein</fullName>
    </recommendedName>
</protein>
<dbReference type="RefSeq" id="WP_344743282.1">
    <property type="nucleotide sequence ID" value="NZ_BAAAWW010000021.1"/>
</dbReference>
<comment type="caution">
    <text evidence="1">The sequence shown here is derived from an EMBL/GenBank/DDBJ whole genome shotgun (WGS) entry which is preliminary data.</text>
</comment>
<name>A0ABV5TC18_9ACTN</name>
<gene>
    <name evidence="1" type="ORF">ACFFRH_07305</name>
</gene>
<reference evidence="1 2" key="1">
    <citation type="submission" date="2024-09" db="EMBL/GenBank/DDBJ databases">
        <authorList>
            <person name="Sun Q."/>
            <person name="Mori K."/>
        </authorList>
    </citation>
    <scope>NUCLEOTIDE SEQUENCE [LARGE SCALE GENOMIC DNA]</scope>
    <source>
        <strain evidence="1 2">JCM 3028</strain>
    </source>
</reference>
<sequence length="44" mass="4860">MNVVLAARYDTATIFTLDERHFRVITPLNGADAFTLLPADAKLP</sequence>
<accession>A0ABV5TC18</accession>
<evidence type="ECO:0008006" key="3">
    <source>
        <dbReference type="Google" id="ProtNLM"/>
    </source>
</evidence>
<evidence type="ECO:0000313" key="2">
    <source>
        <dbReference type="Proteomes" id="UP001589610"/>
    </source>
</evidence>
<organism evidence="1 2">
    <name type="scientific">Streptosporangium vulgare</name>
    <dbReference type="NCBI Taxonomy" id="46190"/>
    <lineage>
        <taxon>Bacteria</taxon>
        <taxon>Bacillati</taxon>
        <taxon>Actinomycetota</taxon>
        <taxon>Actinomycetes</taxon>
        <taxon>Streptosporangiales</taxon>
        <taxon>Streptosporangiaceae</taxon>
        <taxon>Streptosporangium</taxon>
    </lineage>
</organism>
<dbReference type="Proteomes" id="UP001589610">
    <property type="component" value="Unassembled WGS sequence"/>
</dbReference>
<dbReference type="EMBL" id="JBHMBS010000003">
    <property type="protein sequence ID" value="MFB9675288.1"/>
    <property type="molecule type" value="Genomic_DNA"/>
</dbReference>